<organism evidence="1">
    <name type="scientific">marine sediment metagenome</name>
    <dbReference type="NCBI Taxonomy" id="412755"/>
    <lineage>
        <taxon>unclassified sequences</taxon>
        <taxon>metagenomes</taxon>
        <taxon>ecological metagenomes</taxon>
    </lineage>
</organism>
<sequence>MVEPKEKELISKVTKEAISKFLISVQEVYPLNHKSLGGKKKWKKVPIKRLSGMTLCLDSEGNPVFQYNDGNQRTGLTVKNMVQFGHMKGQMINNWNKEIDYFTALARYIFNSKESNPDTILSI</sequence>
<proteinExistence type="predicted"/>
<gene>
    <name evidence="1" type="ORF">LCGC14_1263450</name>
</gene>
<name>A0A0F9L002_9ZZZZ</name>
<dbReference type="AlphaFoldDB" id="A0A0F9L002"/>
<comment type="caution">
    <text evidence="1">The sequence shown here is derived from an EMBL/GenBank/DDBJ whole genome shotgun (WGS) entry which is preliminary data.</text>
</comment>
<reference evidence="1" key="1">
    <citation type="journal article" date="2015" name="Nature">
        <title>Complex archaea that bridge the gap between prokaryotes and eukaryotes.</title>
        <authorList>
            <person name="Spang A."/>
            <person name="Saw J.H."/>
            <person name="Jorgensen S.L."/>
            <person name="Zaremba-Niedzwiedzka K."/>
            <person name="Martijn J."/>
            <person name="Lind A.E."/>
            <person name="van Eijk R."/>
            <person name="Schleper C."/>
            <person name="Guy L."/>
            <person name="Ettema T.J."/>
        </authorList>
    </citation>
    <scope>NUCLEOTIDE SEQUENCE</scope>
</reference>
<dbReference type="EMBL" id="LAZR01007022">
    <property type="protein sequence ID" value="KKM87984.1"/>
    <property type="molecule type" value="Genomic_DNA"/>
</dbReference>
<protein>
    <submittedName>
        <fullName evidence="1">Uncharacterized protein</fullName>
    </submittedName>
</protein>
<accession>A0A0F9L002</accession>
<evidence type="ECO:0000313" key="1">
    <source>
        <dbReference type="EMBL" id="KKM87984.1"/>
    </source>
</evidence>